<dbReference type="InterPro" id="IPR001841">
    <property type="entry name" value="Znf_RING"/>
</dbReference>
<evidence type="ECO:0000256" key="1">
    <source>
        <dbReference type="PROSITE-ProRule" id="PRU00175"/>
    </source>
</evidence>
<dbReference type="InterPro" id="IPR013083">
    <property type="entry name" value="Znf_RING/FYVE/PHD"/>
</dbReference>
<evidence type="ECO:0000313" key="3">
    <source>
        <dbReference type="EMBL" id="KAG0497862.1"/>
    </source>
</evidence>
<keyword evidence="4" id="KW-1185">Reference proteome</keyword>
<evidence type="ECO:0000259" key="2">
    <source>
        <dbReference type="PROSITE" id="PS50089"/>
    </source>
</evidence>
<proteinExistence type="predicted"/>
<dbReference type="PROSITE" id="PS50089">
    <property type="entry name" value="ZF_RING_2"/>
    <property type="match status" value="1"/>
</dbReference>
<gene>
    <name evidence="3" type="ORF">HPP92_002553</name>
</gene>
<dbReference type="GO" id="GO:0008270">
    <property type="term" value="F:zinc ion binding"/>
    <property type="evidence" value="ECO:0007669"/>
    <property type="project" value="UniProtKB-KW"/>
</dbReference>
<dbReference type="PANTHER" id="PTHR47531:SF2">
    <property type="entry name" value="RING_U-BOX SUPERFAMILY PROTEIN"/>
    <property type="match status" value="1"/>
</dbReference>
<organism evidence="3 4">
    <name type="scientific">Vanilla planifolia</name>
    <name type="common">Vanilla</name>
    <dbReference type="NCBI Taxonomy" id="51239"/>
    <lineage>
        <taxon>Eukaryota</taxon>
        <taxon>Viridiplantae</taxon>
        <taxon>Streptophyta</taxon>
        <taxon>Embryophyta</taxon>
        <taxon>Tracheophyta</taxon>
        <taxon>Spermatophyta</taxon>
        <taxon>Magnoliopsida</taxon>
        <taxon>Liliopsida</taxon>
        <taxon>Asparagales</taxon>
        <taxon>Orchidaceae</taxon>
        <taxon>Vanilloideae</taxon>
        <taxon>Vanilleae</taxon>
        <taxon>Vanilla</taxon>
    </lineage>
</organism>
<evidence type="ECO:0000313" key="4">
    <source>
        <dbReference type="Proteomes" id="UP000636800"/>
    </source>
</evidence>
<dbReference type="OrthoDB" id="415015at2759"/>
<dbReference type="Pfam" id="PF13639">
    <property type="entry name" value="zf-RING_2"/>
    <property type="match status" value="1"/>
</dbReference>
<sequence length="465" mass="52332">MGSGSSKALEHDDGRRRSRWLRRFSSLCSGLPHSLSDEQVPELYRKSSETTFRGEAGNISQIENYESCEGLAALSTKHTSLINRTIDESRELPFSTQQNDPDCSTSEVYSLVEQSSDHSGCSCCPFSIVPERTLSRICKTRVRIPLESCVRYGYDDFLDNRSGFMENLAVQNNHNDRSTVRHEVGTNEYTHTTPEAQQIEAIPRSRHHGSQGPLEGSMRFSRTLSVGRLRDRVHRRNTLSEGLFGALLLEERLLSSQAVHSTGNSQLLASENSQVQGIGNHNLLEHRSAFLDRARRIRSQVRALQRMGSRFENLSINQRSCIFCGHHQTGQCMCRSSNRPPDVNNDPNSSSSISRIVMLAEALFEVLDEIQQQSAVLSSRQSFSSIGSVPAPKEIVDGIPISVYVKSKPLLNQEVPQCYICLVEYEDGDFVRTLPCQHEFHQCCIDKWLKEIHRVCPLCRGNICS</sequence>
<dbReference type="Proteomes" id="UP000636800">
    <property type="component" value="Chromosome 1"/>
</dbReference>
<keyword evidence="1" id="KW-0862">Zinc</keyword>
<keyword evidence="1" id="KW-0863">Zinc-finger</keyword>
<reference evidence="3 4" key="1">
    <citation type="journal article" date="2020" name="Nat. Food">
        <title>A phased Vanilla planifolia genome enables genetic improvement of flavour and production.</title>
        <authorList>
            <person name="Hasing T."/>
            <person name="Tang H."/>
            <person name="Brym M."/>
            <person name="Khazi F."/>
            <person name="Huang T."/>
            <person name="Chambers A.H."/>
        </authorList>
    </citation>
    <scope>NUCLEOTIDE SEQUENCE [LARGE SCALE GENOMIC DNA]</scope>
    <source>
        <tissue evidence="3">Leaf</tissue>
    </source>
</reference>
<dbReference type="SMART" id="SM00184">
    <property type="entry name" value="RING"/>
    <property type="match status" value="1"/>
</dbReference>
<name>A0A835S5J0_VANPL</name>
<comment type="caution">
    <text evidence="3">The sequence shown here is derived from an EMBL/GenBank/DDBJ whole genome shotgun (WGS) entry which is preliminary data.</text>
</comment>
<accession>A0A835S5J0</accession>
<keyword evidence="1" id="KW-0479">Metal-binding</keyword>
<feature type="domain" description="RING-type" evidence="2">
    <location>
        <begin position="418"/>
        <end position="460"/>
    </location>
</feature>
<dbReference type="PANTHER" id="PTHR47531">
    <property type="entry name" value="RING/U-BOX SUPERFAMILY PROTEIN"/>
    <property type="match status" value="1"/>
</dbReference>
<dbReference type="Gene3D" id="3.30.40.10">
    <property type="entry name" value="Zinc/RING finger domain, C3HC4 (zinc finger)"/>
    <property type="match status" value="1"/>
</dbReference>
<dbReference type="AlphaFoldDB" id="A0A835S5J0"/>
<protein>
    <recommendedName>
        <fullName evidence="2">RING-type domain-containing protein</fullName>
    </recommendedName>
</protein>
<dbReference type="EMBL" id="JADCNL010000001">
    <property type="protein sequence ID" value="KAG0497862.1"/>
    <property type="molecule type" value="Genomic_DNA"/>
</dbReference>
<dbReference type="FunFam" id="3.30.40.10:FF:000388">
    <property type="entry name" value="Putative RING zinc finger domain superfamily protein"/>
    <property type="match status" value="1"/>
</dbReference>
<dbReference type="SUPFAM" id="SSF57850">
    <property type="entry name" value="RING/U-box"/>
    <property type="match status" value="1"/>
</dbReference>